<dbReference type="EMBL" id="NJBN01000004">
    <property type="protein sequence ID" value="TKJ40679.1"/>
    <property type="molecule type" value="Genomic_DNA"/>
</dbReference>
<name>A0A532V0L1_UNCL8</name>
<evidence type="ECO:0000313" key="1">
    <source>
        <dbReference type="EMBL" id="TKJ40679.1"/>
    </source>
</evidence>
<sequence>MIVNQFFKKIVVILILLTWSATLIQVQAEVPEYYTANIGAEEETATCSCGCCETGACCGCSSSADPNEDCEDDTCSVQTTVSGVYLPTESINLVPNDNTNSLTIDSPDDPSQEVIALLERPPRPSVLI</sequence>
<reference evidence="1 2" key="1">
    <citation type="submission" date="2017-06" db="EMBL/GenBank/DDBJ databases">
        <title>Novel microbial phyla capable of carbon fixation and sulfur reduction in deep-sea sediments.</title>
        <authorList>
            <person name="Huang J."/>
            <person name="Baker B."/>
            <person name="Wang Y."/>
        </authorList>
    </citation>
    <scope>NUCLEOTIDE SEQUENCE [LARGE SCALE GENOMIC DNA]</scope>
    <source>
        <strain evidence="1">B3_LCP</strain>
    </source>
</reference>
<comment type="caution">
    <text evidence="1">The sequence shown here is derived from an EMBL/GenBank/DDBJ whole genome shotgun (WGS) entry which is preliminary data.</text>
</comment>
<dbReference type="AlphaFoldDB" id="A0A532V0L1"/>
<organism evidence="1 2">
    <name type="scientific">candidate division LCP-89 bacterium B3_LCP</name>
    <dbReference type="NCBI Taxonomy" id="2012998"/>
    <lineage>
        <taxon>Bacteria</taxon>
        <taxon>Pseudomonadati</taxon>
        <taxon>Bacteria division LCP-89</taxon>
    </lineage>
</organism>
<proteinExistence type="predicted"/>
<protein>
    <submittedName>
        <fullName evidence="1">Uncharacterized protein</fullName>
    </submittedName>
</protein>
<evidence type="ECO:0000313" key="2">
    <source>
        <dbReference type="Proteomes" id="UP000319619"/>
    </source>
</evidence>
<dbReference type="Proteomes" id="UP000319619">
    <property type="component" value="Unassembled WGS sequence"/>
</dbReference>
<accession>A0A532V0L1</accession>
<gene>
    <name evidence="1" type="ORF">CEE37_06870</name>
</gene>